<dbReference type="Proteomes" id="UP000807469">
    <property type="component" value="Unassembled WGS sequence"/>
</dbReference>
<dbReference type="AlphaFoldDB" id="A0A9P5Z9I8"/>
<accession>A0A9P5Z9I8</accession>
<gene>
    <name evidence="1" type="ORF">BDN70DRAFT_930450</name>
</gene>
<evidence type="ECO:0000313" key="2">
    <source>
        <dbReference type="Proteomes" id="UP000807469"/>
    </source>
</evidence>
<organism evidence="1 2">
    <name type="scientific">Pholiota conissans</name>
    <dbReference type="NCBI Taxonomy" id="109636"/>
    <lineage>
        <taxon>Eukaryota</taxon>
        <taxon>Fungi</taxon>
        <taxon>Dikarya</taxon>
        <taxon>Basidiomycota</taxon>
        <taxon>Agaricomycotina</taxon>
        <taxon>Agaricomycetes</taxon>
        <taxon>Agaricomycetidae</taxon>
        <taxon>Agaricales</taxon>
        <taxon>Agaricineae</taxon>
        <taxon>Strophariaceae</taxon>
        <taxon>Pholiota</taxon>
    </lineage>
</organism>
<comment type="caution">
    <text evidence="1">The sequence shown here is derived from an EMBL/GenBank/DDBJ whole genome shotgun (WGS) entry which is preliminary data.</text>
</comment>
<dbReference type="EMBL" id="MU155172">
    <property type="protein sequence ID" value="KAF9481906.1"/>
    <property type="molecule type" value="Genomic_DNA"/>
</dbReference>
<protein>
    <submittedName>
        <fullName evidence="1">Uncharacterized protein</fullName>
    </submittedName>
</protein>
<keyword evidence="2" id="KW-1185">Reference proteome</keyword>
<reference evidence="1" key="1">
    <citation type="submission" date="2020-11" db="EMBL/GenBank/DDBJ databases">
        <authorList>
            <consortium name="DOE Joint Genome Institute"/>
            <person name="Ahrendt S."/>
            <person name="Riley R."/>
            <person name="Andreopoulos W."/>
            <person name="Labutti K."/>
            <person name="Pangilinan J."/>
            <person name="Ruiz-Duenas F.J."/>
            <person name="Barrasa J.M."/>
            <person name="Sanchez-Garcia M."/>
            <person name="Camarero S."/>
            <person name="Miyauchi S."/>
            <person name="Serrano A."/>
            <person name="Linde D."/>
            <person name="Babiker R."/>
            <person name="Drula E."/>
            <person name="Ayuso-Fernandez I."/>
            <person name="Pacheco R."/>
            <person name="Padilla G."/>
            <person name="Ferreira P."/>
            <person name="Barriuso J."/>
            <person name="Kellner H."/>
            <person name="Castanera R."/>
            <person name="Alfaro M."/>
            <person name="Ramirez L."/>
            <person name="Pisabarro A.G."/>
            <person name="Kuo A."/>
            <person name="Tritt A."/>
            <person name="Lipzen A."/>
            <person name="He G."/>
            <person name="Yan M."/>
            <person name="Ng V."/>
            <person name="Cullen D."/>
            <person name="Martin F."/>
            <person name="Rosso M.-N."/>
            <person name="Henrissat B."/>
            <person name="Hibbett D."/>
            <person name="Martinez A.T."/>
            <person name="Grigoriev I.V."/>
        </authorList>
    </citation>
    <scope>NUCLEOTIDE SEQUENCE</scope>
    <source>
        <strain evidence="1">CIRM-BRFM 674</strain>
    </source>
</reference>
<proteinExistence type="predicted"/>
<sequence>MTDYASSTLDGLDALARTLKAARPSQDPTGDSHPHRTLDTNLKFHQQRIQDHPSRLIHNRLMTLGYTGPIPKLDPEIPQRILHKLTAEILDRLPFSNKIWEHLKSLDIKISLNGCDVNQAGKYSFYGVKFLGDFKPPHLPDDGPTQQLIWNAYVVSHSGQPPSGSRLNFTNADLLFIQFSDQRLVESDLVAGHLSAPIRLLISIWALLFSTANIVVEYSVASADNGIPK</sequence>
<name>A0A9P5Z9I8_9AGAR</name>
<evidence type="ECO:0000313" key="1">
    <source>
        <dbReference type="EMBL" id="KAF9481906.1"/>
    </source>
</evidence>